<organism evidence="3 4">
    <name type="scientific">Marinobacter antarcticus</name>
    <dbReference type="NCBI Taxonomy" id="564117"/>
    <lineage>
        <taxon>Bacteria</taxon>
        <taxon>Pseudomonadati</taxon>
        <taxon>Pseudomonadota</taxon>
        <taxon>Gammaproteobacteria</taxon>
        <taxon>Pseudomonadales</taxon>
        <taxon>Marinobacteraceae</taxon>
        <taxon>Marinobacter</taxon>
    </lineage>
</organism>
<dbReference type="InterPro" id="IPR036291">
    <property type="entry name" value="NAD(P)-bd_dom_sf"/>
</dbReference>
<keyword evidence="1" id="KW-0521">NADP</keyword>
<dbReference type="EMBL" id="FRAQ01000004">
    <property type="protein sequence ID" value="SHK82924.1"/>
    <property type="molecule type" value="Genomic_DNA"/>
</dbReference>
<dbReference type="SUPFAM" id="SSF50129">
    <property type="entry name" value="GroES-like"/>
    <property type="match status" value="1"/>
</dbReference>
<dbReference type="Pfam" id="PF00107">
    <property type="entry name" value="ADH_zinc_N"/>
    <property type="match status" value="1"/>
</dbReference>
<reference evidence="4" key="1">
    <citation type="submission" date="2016-11" db="EMBL/GenBank/DDBJ databases">
        <authorList>
            <person name="Varghese N."/>
            <person name="Submissions S."/>
        </authorList>
    </citation>
    <scope>NUCLEOTIDE SEQUENCE [LARGE SCALE GENOMIC DNA]</scope>
    <source>
        <strain evidence="4">CGMCC 1.10835</strain>
    </source>
</reference>
<dbReference type="SMART" id="SM00829">
    <property type="entry name" value="PKS_ER"/>
    <property type="match status" value="1"/>
</dbReference>
<dbReference type="InterPro" id="IPR020843">
    <property type="entry name" value="ER"/>
</dbReference>
<evidence type="ECO:0000256" key="1">
    <source>
        <dbReference type="ARBA" id="ARBA00022857"/>
    </source>
</evidence>
<dbReference type="InterPro" id="IPR011032">
    <property type="entry name" value="GroES-like_sf"/>
</dbReference>
<dbReference type="PANTHER" id="PTHR44154:SF1">
    <property type="entry name" value="QUINONE OXIDOREDUCTASE"/>
    <property type="match status" value="1"/>
</dbReference>
<dbReference type="PANTHER" id="PTHR44154">
    <property type="entry name" value="QUINONE OXIDOREDUCTASE"/>
    <property type="match status" value="1"/>
</dbReference>
<dbReference type="InterPro" id="IPR013154">
    <property type="entry name" value="ADH-like_N"/>
</dbReference>
<dbReference type="SUPFAM" id="SSF51735">
    <property type="entry name" value="NAD(P)-binding Rossmann-fold domains"/>
    <property type="match status" value="1"/>
</dbReference>
<dbReference type="Proteomes" id="UP000184497">
    <property type="component" value="Unassembled WGS sequence"/>
</dbReference>
<dbReference type="GO" id="GO:0016491">
    <property type="term" value="F:oxidoreductase activity"/>
    <property type="evidence" value="ECO:0007669"/>
    <property type="project" value="InterPro"/>
</dbReference>
<sequence length="324" mass="34347">MQAIQFSEAGSLDSLQLCDLPRPVPGAGEVLIEVRATGLNPSDLKNVLGRFPYTTTPRIPGRDFSGVVVEGSAELLGKAVWGGTGTGFSFNRDGCHAQYVVLPATAVAPKPESLTFAQAATFGVPYITSWDALERSQVQAGTRFLIIGAGAVAKAAQALAKARGADVVLGVRRAEVVRELEAQGISAFQLAEAEQLPEQAQECFQQQSPEVIFDTTGYWLPAAVNSVGAFGRIVVIAAPVDGMISMPVLNLYRRGGSIIGINSLLYSLEDCAKMLERISAAFEGDLPIPDDFTELPLSEAVAAYHKVNEGGSEKIVLIPQGKMI</sequence>
<dbReference type="STRING" id="564117.SAMN05216369_3303"/>
<dbReference type="Gene3D" id="3.90.180.10">
    <property type="entry name" value="Medium-chain alcohol dehydrogenases, catalytic domain"/>
    <property type="match status" value="1"/>
</dbReference>
<keyword evidence="4" id="KW-1185">Reference proteome</keyword>
<protein>
    <submittedName>
        <fullName evidence="3">NADPH:quinone reductase</fullName>
    </submittedName>
</protein>
<gene>
    <name evidence="3" type="ORF">SAMN05216369_3303</name>
</gene>
<dbReference type="OrthoDB" id="9788224at2"/>
<evidence type="ECO:0000259" key="2">
    <source>
        <dbReference type="SMART" id="SM00829"/>
    </source>
</evidence>
<evidence type="ECO:0000313" key="4">
    <source>
        <dbReference type="Proteomes" id="UP000184497"/>
    </source>
</evidence>
<dbReference type="AlphaFoldDB" id="A0A1M6VNJ7"/>
<dbReference type="Pfam" id="PF08240">
    <property type="entry name" value="ADH_N"/>
    <property type="match status" value="1"/>
</dbReference>
<name>A0A1M6VNJ7_9GAMM</name>
<dbReference type="InterPro" id="IPR013149">
    <property type="entry name" value="ADH-like_C"/>
</dbReference>
<dbReference type="RefSeq" id="WP_072799478.1">
    <property type="nucleotide sequence ID" value="NZ_FRAQ01000004.1"/>
</dbReference>
<proteinExistence type="predicted"/>
<accession>A0A1M6VNJ7</accession>
<dbReference type="InterPro" id="IPR051603">
    <property type="entry name" value="Zinc-ADH_QOR/CCCR"/>
</dbReference>
<evidence type="ECO:0000313" key="3">
    <source>
        <dbReference type="EMBL" id="SHK82924.1"/>
    </source>
</evidence>
<feature type="domain" description="Enoyl reductase (ER)" evidence="2">
    <location>
        <begin position="10"/>
        <end position="317"/>
    </location>
</feature>